<dbReference type="Proteomes" id="UP000295554">
    <property type="component" value="Unassembled WGS sequence"/>
</dbReference>
<sequence>MQFNAWAWNDEILTTHPELLTGLFGDGIIVMPAIYPSVATIFDNSILDPARAGVSNFGSQADLTNNLIWCAGFDLNGEHLVPGELGPLKPLDPLSYSFNDGGGNLCGCEGVQTEGCVAQSSALAPPSEEVAP</sequence>
<reference evidence="1 2" key="1">
    <citation type="submission" date="2019-03" db="EMBL/GenBank/DDBJ databases">
        <title>Seongchinamella monodicae gen. nov., sp. nov., a novel member of the Gammaproteobacteria isolated from a tidal mudflat of beach.</title>
        <authorList>
            <person name="Yang H.G."/>
            <person name="Kang J.W."/>
            <person name="Lee S.D."/>
        </authorList>
    </citation>
    <scope>NUCLEOTIDE SEQUENCE [LARGE SCALE GENOMIC DNA]</scope>
    <source>
        <strain evidence="1 2">GH4-78</strain>
    </source>
</reference>
<evidence type="ECO:0000313" key="2">
    <source>
        <dbReference type="Proteomes" id="UP000295554"/>
    </source>
</evidence>
<dbReference type="RefSeq" id="WP_238947032.1">
    <property type="nucleotide sequence ID" value="NZ_SMSE01000007.1"/>
</dbReference>
<evidence type="ECO:0000313" key="1">
    <source>
        <dbReference type="EMBL" id="TDG11297.1"/>
    </source>
</evidence>
<comment type="caution">
    <text evidence="1">The sequence shown here is derived from an EMBL/GenBank/DDBJ whole genome shotgun (WGS) entry which is preliminary data.</text>
</comment>
<gene>
    <name evidence="1" type="ORF">E2F43_18750</name>
</gene>
<dbReference type="AlphaFoldDB" id="A0A4R5LMN7"/>
<organism evidence="1 2">
    <name type="scientific">Seongchinamella unica</name>
    <dbReference type="NCBI Taxonomy" id="2547392"/>
    <lineage>
        <taxon>Bacteria</taxon>
        <taxon>Pseudomonadati</taxon>
        <taxon>Pseudomonadota</taxon>
        <taxon>Gammaproteobacteria</taxon>
        <taxon>Cellvibrionales</taxon>
        <taxon>Halieaceae</taxon>
        <taxon>Seongchinamella</taxon>
    </lineage>
</organism>
<protein>
    <submittedName>
        <fullName evidence="1">Uncharacterized protein</fullName>
    </submittedName>
</protein>
<keyword evidence="2" id="KW-1185">Reference proteome</keyword>
<proteinExistence type="predicted"/>
<dbReference type="EMBL" id="SMSE01000007">
    <property type="protein sequence ID" value="TDG11297.1"/>
    <property type="molecule type" value="Genomic_DNA"/>
</dbReference>
<name>A0A4R5LMN7_9GAMM</name>
<accession>A0A4R5LMN7</accession>